<dbReference type="SUPFAM" id="SSF48452">
    <property type="entry name" value="TPR-like"/>
    <property type="match status" value="1"/>
</dbReference>
<protein>
    <submittedName>
        <fullName evidence="2">Tetratricopeptide repeat protein</fullName>
    </submittedName>
</protein>
<dbReference type="InterPro" id="IPR053137">
    <property type="entry name" value="NLR-like"/>
</dbReference>
<evidence type="ECO:0000259" key="1">
    <source>
        <dbReference type="PROSITE" id="PS51534"/>
    </source>
</evidence>
<dbReference type="Gene3D" id="3.40.50.10140">
    <property type="entry name" value="Toll/interleukin-1 receptor homology (TIR) domain"/>
    <property type="match status" value="1"/>
</dbReference>
<dbReference type="PANTHER" id="PTHR46082:SF6">
    <property type="entry name" value="AAA+ ATPASE DOMAIN-CONTAINING PROTEIN-RELATED"/>
    <property type="match status" value="1"/>
</dbReference>
<dbReference type="Pfam" id="PF08357">
    <property type="entry name" value="SEFIR"/>
    <property type="match status" value="1"/>
</dbReference>
<dbReference type="PROSITE" id="PS51534">
    <property type="entry name" value="SEFIR"/>
    <property type="match status" value="1"/>
</dbReference>
<dbReference type="InterPro" id="IPR013568">
    <property type="entry name" value="SEFIR_dom"/>
</dbReference>
<dbReference type="InterPro" id="IPR035897">
    <property type="entry name" value="Toll_tir_struct_dom_sf"/>
</dbReference>
<dbReference type="InterPro" id="IPR056681">
    <property type="entry name" value="DUF7779"/>
</dbReference>
<dbReference type="PANTHER" id="PTHR46082">
    <property type="entry name" value="ATP/GTP-BINDING PROTEIN-RELATED"/>
    <property type="match status" value="1"/>
</dbReference>
<accession>A0ABX1FTT0</accession>
<comment type="caution">
    <text evidence="2">The sequence shown here is derived from an EMBL/GenBank/DDBJ whole genome shotgun (WGS) entry which is preliminary data.</text>
</comment>
<reference evidence="2 3" key="1">
    <citation type="submission" date="2019-08" db="EMBL/GenBank/DDBJ databases">
        <title>Lentzea from Indian Himalayas.</title>
        <authorList>
            <person name="Mandal S."/>
            <person name="Mallick Gupta A."/>
            <person name="Maiti P.K."/>
            <person name="Sarkar J."/>
            <person name="Mandal S."/>
        </authorList>
    </citation>
    <scope>NUCLEOTIDE SEQUENCE [LARGE SCALE GENOMIC DNA]</scope>
    <source>
        <strain evidence="2 3">PSKA42</strain>
    </source>
</reference>
<organism evidence="2 3">
    <name type="scientific">Lentzea indica</name>
    <dbReference type="NCBI Taxonomy" id="2604800"/>
    <lineage>
        <taxon>Bacteria</taxon>
        <taxon>Bacillati</taxon>
        <taxon>Actinomycetota</taxon>
        <taxon>Actinomycetes</taxon>
        <taxon>Pseudonocardiales</taxon>
        <taxon>Pseudonocardiaceae</taxon>
        <taxon>Lentzea</taxon>
    </lineage>
</organism>
<dbReference type="RefSeq" id="WP_167979052.1">
    <property type="nucleotide sequence ID" value="NZ_VSRL01000248.1"/>
</dbReference>
<dbReference type="SUPFAM" id="SSF52200">
    <property type="entry name" value="Toll/Interleukin receptor TIR domain"/>
    <property type="match status" value="1"/>
</dbReference>
<dbReference type="Proteomes" id="UP001515943">
    <property type="component" value="Unassembled WGS sequence"/>
</dbReference>
<dbReference type="Gene3D" id="3.40.50.300">
    <property type="entry name" value="P-loop containing nucleotide triphosphate hydrolases"/>
    <property type="match status" value="1"/>
</dbReference>
<dbReference type="NCBIfam" id="NF040586">
    <property type="entry name" value="FxSxx_TPR"/>
    <property type="match status" value="1"/>
</dbReference>
<proteinExistence type="predicted"/>
<dbReference type="Gene3D" id="1.25.40.10">
    <property type="entry name" value="Tetratricopeptide repeat domain"/>
    <property type="match status" value="1"/>
</dbReference>
<dbReference type="InterPro" id="IPR041664">
    <property type="entry name" value="AAA_16"/>
</dbReference>
<evidence type="ECO:0000313" key="3">
    <source>
        <dbReference type="Proteomes" id="UP001515943"/>
    </source>
</evidence>
<sequence length="823" mass="90869">MARRVFISYAQESDEHRAVVRNLWAFLRNNGIDAQFDQAAAGQRQDWSLWMADQIRDADVVLCVASEQYRLRAEGQTEQHIGKGVQWEARLIRDAFYAAQRDLQKFVPVVVPGQAISGVPDFLAPSTTTVYEVEAFTKSGAEDLLRFLLDQPELADIPLGQEPVFDTWTPDTPAATPALNGIVSPQVAGMAEVIGRDQELADLRTAFTAQTKARTPVIQVLTGMGGVGKTSLARAYAQRHLDDYGVVWWVRAEDPTTVDGEYRSLLELVHSPAEAKLVRNAVQRANVWLSEQKQPWLLVLDNLPDATALHGLFPAKGKGHVLVTSQAGRWPNPSAVHHIEPLNTDAAVELLAAVSQDSDSESATKLANELDGLPLALTQAASFTSANGIDLATYLRFYQDRSADLHTDGQPDDYPHTVATTWLLAIEKMSPSALLILNTIAYFAPDSIPVAVLHPLMNDELALTRAIGELLSHSLVTRGAEGTITVHRLIQAVTRHRLGETLDHAVQARDLITAALPTYPLNMQKMDAWKQLRNHALTAAEHLPTDPRTFDLRYDGAFLHGEMGDLPTAITQLKTLVHDMSPVLGLENEQVLRARYGLAHWLYLFNPSQAQKVLSDLVEAQVRVLGAEHPDTLLTRHELASAHLKLGEFDLARQLFEDLLPVRTRVLGPNHERVLQSCSRLALTLAQLNQFDEAIQIHREVIAVATTEFGALDLRTVQFQAAYAGTLGQAGYPAAARDLNVFAVEQLTIQRGPYDKLTLMAQIPLAVWTSAAGNPRLGTNTLLRTLIRVRNSLGRNNPLVQQFEEALNNIRKGQPPNTLPRKR</sequence>
<dbReference type="Pfam" id="PF25000">
    <property type="entry name" value="DUF7779"/>
    <property type="match status" value="1"/>
</dbReference>
<dbReference type="Pfam" id="PF13424">
    <property type="entry name" value="TPR_12"/>
    <property type="match status" value="1"/>
</dbReference>
<dbReference type="InterPro" id="IPR011990">
    <property type="entry name" value="TPR-like_helical_dom_sf"/>
</dbReference>
<name>A0ABX1FTT0_9PSEU</name>
<dbReference type="InterPro" id="IPR027417">
    <property type="entry name" value="P-loop_NTPase"/>
</dbReference>
<dbReference type="EMBL" id="VSRL01000248">
    <property type="protein sequence ID" value="NKE62417.1"/>
    <property type="molecule type" value="Genomic_DNA"/>
</dbReference>
<dbReference type="SUPFAM" id="SSF52540">
    <property type="entry name" value="P-loop containing nucleoside triphosphate hydrolases"/>
    <property type="match status" value="1"/>
</dbReference>
<dbReference type="Pfam" id="PF13191">
    <property type="entry name" value="AAA_16"/>
    <property type="match status" value="1"/>
</dbReference>
<keyword evidence="3" id="KW-1185">Reference proteome</keyword>
<feature type="domain" description="SEFIR" evidence="1">
    <location>
        <begin position="2"/>
        <end position="140"/>
    </location>
</feature>
<gene>
    <name evidence="2" type="ORF">FXN61_39060</name>
</gene>
<evidence type="ECO:0000313" key="2">
    <source>
        <dbReference type="EMBL" id="NKE62417.1"/>
    </source>
</evidence>